<dbReference type="InterPro" id="IPR054208">
    <property type="entry name" value="DUF6914"/>
</dbReference>
<comment type="caution">
    <text evidence="1">The sequence shown here is derived from an EMBL/GenBank/DDBJ whole genome shotgun (WGS) entry which is preliminary data.</text>
</comment>
<proteinExistence type="predicted"/>
<accession>A0A8K0SG93</accession>
<name>A0A8K0SG93_9HYPO</name>
<evidence type="ECO:0000313" key="2">
    <source>
        <dbReference type="Proteomes" id="UP000813444"/>
    </source>
</evidence>
<gene>
    <name evidence="1" type="ORF">B0I35DRAFT_147894</name>
</gene>
<dbReference type="Pfam" id="PF21858">
    <property type="entry name" value="DUF6914"/>
    <property type="match status" value="1"/>
</dbReference>
<organism evidence="1 2">
    <name type="scientific">Stachybotrys elegans</name>
    <dbReference type="NCBI Taxonomy" id="80388"/>
    <lineage>
        <taxon>Eukaryota</taxon>
        <taxon>Fungi</taxon>
        <taxon>Dikarya</taxon>
        <taxon>Ascomycota</taxon>
        <taxon>Pezizomycotina</taxon>
        <taxon>Sordariomycetes</taxon>
        <taxon>Hypocreomycetidae</taxon>
        <taxon>Hypocreales</taxon>
        <taxon>Stachybotryaceae</taxon>
        <taxon>Stachybotrys</taxon>
    </lineage>
</organism>
<protein>
    <submittedName>
        <fullName evidence="1">Uncharacterized protein</fullName>
    </submittedName>
</protein>
<keyword evidence="2" id="KW-1185">Reference proteome</keyword>
<dbReference type="AlphaFoldDB" id="A0A8K0SG93"/>
<evidence type="ECO:0000313" key="1">
    <source>
        <dbReference type="EMBL" id="KAH7305035.1"/>
    </source>
</evidence>
<sequence>MPSDKDRLYIALYVRGGAPKMPGLEDTYHWGLLVGPKNPISASQVWCFHAKEKMMRVGEPPTVQSVWHYEEAKTTMEPASMILVRIVVAKVTNMNRLRAIFEQTPIRSAQQGWNCVAWVREALATAGQDGEALGQSVTDWTLIRDTAMQYVESKKANHRFDGKGVVDNTKVPTWDMLAGVELLP</sequence>
<reference evidence="1" key="1">
    <citation type="journal article" date="2021" name="Nat. Commun.">
        <title>Genetic determinants of endophytism in the Arabidopsis root mycobiome.</title>
        <authorList>
            <person name="Mesny F."/>
            <person name="Miyauchi S."/>
            <person name="Thiergart T."/>
            <person name="Pickel B."/>
            <person name="Atanasova L."/>
            <person name="Karlsson M."/>
            <person name="Huettel B."/>
            <person name="Barry K.W."/>
            <person name="Haridas S."/>
            <person name="Chen C."/>
            <person name="Bauer D."/>
            <person name="Andreopoulos W."/>
            <person name="Pangilinan J."/>
            <person name="LaButti K."/>
            <person name="Riley R."/>
            <person name="Lipzen A."/>
            <person name="Clum A."/>
            <person name="Drula E."/>
            <person name="Henrissat B."/>
            <person name="Kohler A."/>
            <person name="Grigoriev I.V."/>
            <person name="Martin F.M."/>
            <person name="Hacquard S."/>
        </authorList>
    </citation>
    <scope>NUCLEOTIDE SEQUENCE</scope>
    <source>
        <strain evidence="1">MPI-CAGE-CH-0235</strain>
    </source>
</reference>
<dbReference type="Proteomes" id="UP000813444">
    <property type="component" value="Unassembled WGS sequence"/>
</dbReference>
<dbReference type="EMBL" id="JAGPNK010000020">
    <property type="protein sequence ID" value="KAH7305035.1"/>
    <property type="molecule type" value="Genomic_DNA"/>
</dbReference>
<dbReference type="OrthoDB" id="2679825at2759"/>